<evidence type="ECO:0000313" key="3">
    <source>
        <dbReference type="RefSeq" id="XP_041424663.1"/>
    </source>
</evidence>
<dbReference type="InterPro" id="IPR012677">
    <property type="entry name" value="Nucleotide-bd_a/b_plait_sf"/>
</dbReference>
<evidence type="ECO:0000256" key="1">
    <source>
        <dbReference type="SAM" id="MobiDB-lite"/>
    </source>
</evidence>
<dbReference type="Gene3D" id="3.30.70.330">
    <property type="match status" value="1"/>
</dbReference>
<feature type="region of interest" description="Disordered" evidence="1">
    <location>
        <begin position="1"/>
        <end position="115"/>
    </location>
</feature>
<evidence type="ECO:0000313" key="4">
    <source>
        <dbReference type="RefSeq" id="XP_041424664.1"/>
    </source>
</evidence>
<accession>A0A8J1L555</accession>
<keyword evidence="2" id="KW-1185">Reference proteome</keyword>
<reference evidence="3 4" key="1">
    <citation type="submission" date="2025-04" db="UniProtKB">
        <authorList>
            <consortium name="RefSeq"/>
        </authorList>
    </citation>
    <scope>IDENTIFICATION</scope>
    <source>
        <strain evidence="3 4">J_2021</strain>
        <tissue evidence="3 4">Erythrocytes</tissue>
    </source>
</reference>
<dbReference type="RefSeq" id="XP_041424663.1">
    <property type="nucleotide sequence ID" value="XM_041568729.1"/>
</dbReference>
<feature type="region of interest" description="Disordered" evidence="1">
    <location>
        <begin position="356"/>
        <end position="434"/>
    </location>
</feature>
<dbReference type="CTD" id="108696169"/>
<feature type="region of interest" description="Disordered" evidence="1">
    <location>
        <begin position="656"/>
        <end position="675"/>
    </location>
</feature>
<dbReference type="OrthoDB" id="5418203at2759"/>
<feature type="region of interest" description="Disordered" evidence="1">
    <location>
        <begin position="695"/>
        <end position="717"/>
    </location>
</feature>
<feature type="compositionally biased region" description="Basic and acidic residues" evidence="1">
    <location>
        <begin position="658"/>
        <end position="675"/>
    </location>
</feature>
<gene>
    <name evidence="3 4" type="primary">r3hcc1l.L</name>
</gene>
<protein>
    <submittedName>
        <fullName evidence="3 4">Coiled-coil domain-containing protein R3HCC1L isoform X1</fullName>
    </submittedName>
</protein>
<evidence type="ECO:0000313" key="2">
    <source>
        <dbReference type="Proteomes" id="UP000186698"/>
    </source>
</evidence>
<feature type="region of interest" description="Disordered" evidence="1">
    <location>
        <begin position="456"/>
        <end position="479"/>
    </location>
</feature>
<dbReference type="PANTHER" id="PTHR21678:SF7">
    <property type="entry name" value="COILED-COIL DOMAIN-CONTAINING PROTEIN R3HCC1L"/>
    <property type="match status" value="1"/>
</dbReference>
<dbReference type="RefSeq" id="XP_041424664.1">
    <property type="nucleotide sequence ID" value="XM_041568730.1"/>
</dbReference>
<dbReference type="PANTHER" id="PTHR21678">
    <property type="entry name" value="GROWTH INHIBITION AND DIFFERENTIATION RELATED PROTEIN 88"/>
    <property type="match status" value="1"/>
</dbReference>
<feature type="compositionally biased region" description="Polar residues" evidence="1">
    <location>
        <begin position="363"/>
        <end position="373"/>
    </location>
</feature>
<proteinExistence type="predicted"/>
<name>A0A8J1L555_XENLA</name>
<dbReference type="GeneID" id="108696169"/>
<dbReference type="Proteomes" id="UP000186698">
    <property type="component" value="Chromosome 7L"/>
</dbReference>
<dbReference type="AlphaFoldDB" id="A0A8J1L555"/>
<organism evidence="2 3">
    <name type="scientific">Xenopus laevis</name>
    <name type="common">African clawed frog</name>
    <dbReference type="NCBI Taxonomy" id="8355"/>
    <lineage>
        <taxon>Eukaryota</taxon>
        <taxon>Metazoa</taxon>
        <taxon>Chordata</taxon>
        <taxon>Craniata</taxon>
        <taxon>Vertebrata</taxon>
        <taxon>Euteleostomi</taxon>
        <taxon>Amphibia</taxon>
        <taxon>Batrachia</taxon>
        <taxon>Anura</taxon>
        <taxon>Pipoidea</taxon>
        <taxon>Pipidae</taxon>
        <taxon>Xenopodinae</taxon>
        <taxon>Xenopus</taxon>
        <taxon>Xenopus</taxon>
    </lineage>
</organism>
<sequence length="717" mass="78086">MQDKLDKCRPRPRRPDKELYVPKARRGNATQETELEFALENTTEQSSDHTCDAQGQAKTEKRISHKKSIGRHARGEGKATPGSRVTGPQVKDGKLSRTPIAQKHRDGNKRNQVAQRTEGEAAALLCESVNMIGINEAKEALLLGSDNSLVATSPVDSITTSQNSALSKQDEQVVAQSNSDCHRLPEQLENTKPGLAESDGEQNSSRREDHIKEWCQSSKLDVHSAAKTELKENVARSLCRLLHSEEQVIKTGSVSAADSEMSDLVASFPSGSFDHVTHNPSNTTDCLGDGSHCDLYSAVVISATDINICTEKAEQLAICSDEATINGSGALCEKQENNINVKSDLIPSVVENEWKDGGIVPVSNPSSTDSDGNATDLKGCESSGDKMPDIPSSQIAVVFNDPESRNSAPMGGGEGSSASESGEERSTDKPCTNSGLPLACSGAHNTLAGTDVTGSFSSTNKLHKKDSSRSNNVTSSGASLENQDLAECADVDESWDSLFNDDGECLEPHLLEELTNRGEKVLQEPRYNYYDYEAKEPELGDLELAHVIEIYEFPSEFKTEDLIRAFASYQKKGFDIKWVDDTHALGLFSSPISARDALSSKNPMVKVRPLSQATRASKAKARACSEFLQPAKERPETSAVLARRLVIGALGVRSTQTKAEREAERKKLKEAKGDTVAREEKSCAAGWIVAVSEEEHKRSFQRRHLEAKQREDAWEGR</sequence>
<feature type="compositionally biased region" description="Basic and acidic residues" evidence="1">
    <location>
        <begin position="1"/>
        <end position="20"/>
    </location>
</feature>
<feature type="region of interest" description="Disordered" evidence="1">
    <location>
        <begin position="176"/>
        <end position="208"/>
    </location>
</feature>
<feature type="compositionally biased region" description="Polar residues" evidence="1">
    <location>
        <begin position="469"/>
        <end position="479"/>
    </location>
</feature>
<feature type="compositionally biased region" description="Basic residues" evidence="1">
    <location>
        <begin position="63"/>
        <end position="72"/>
    </location>
</feature>
<dbReference type="InterPro" id="IPR039884">
    <property type="entry name" value="R3HC1/R3HCL"/>
</dbReference>